<reference evidence="3" key="1">
    <citation type="submission" date="2019-07" db="EMBL/GenBank/DDBJ databases">
        <title>De Novo Assembly of kiwifruit Actinidia rufa.</title>
        <authorList>
            <person name="Sugita-Konishi S."/>
            <person name="Sato K."/>
            <person name="Mori E."/>
            <person name="Abe Y."/>
            <person name="Kisaki G."/>
            <person name="Hamano K."/>
            <person name="Suezawa K."/>
            <person name="Otani M."/>
            <person name="Fukuda T."/>
            <person name="Manabe T."/>
            <person name="Gomi K."/>
            <person name="Tabuchi M."/>
            <person name="Akimitsu K."/>
            <person name="Kataoka I."/>
        </authorList>
    </citation>
    <scope>NUCLEOTIDE SEQUENCE [LARGE SCALE GENOMIC DNA]</scope>
    <source>
        <strain evidence="3">cv. Fuchu</strain>
    </source>
</reference>
<proteinExistence type="predicted"/>
<accession>A0A7J0DIV3</accession>
<keyword evidence="3" id="KW-1185">Reference proteome</keyword>
<protein>
    <submittedName>
        <fullName evidence="2">Uncharacterized protein</fullName>
    </submittedName>
</protein>
<comment type="caution">
    <text evidence="2">The sequence shown here is derived from an EMBL/GenBank/DDBJ whole genome shotgun (WGS) entry which is preliminary data.</text>
</comment>
<dbReference type="Proteomes" id="UP000585474">
    <property type="component" value="Unassembled WGS sequence"/>
</dbReference>
<organism evidence="2 3">
    <name type="scientific">Actinidia rufa</name>
    <dbReference type="NCBI Taxonomy" id="165716"/>
    <lineage>
        <taxon>Eukaryota</taxon>
        <taxon>Viridiplantae</taxon>
        <taxon>Streptophyta</taxon>
        <taxon>Embryophyta</taxon>
        <taxon>Tracheophyta</taxon>
        <taxon>Spermatophyta</taxon>
        <taxon>Magnoliopsida</taxon>
        <taxon>eudicotyledons</taxon>
        <taxon>Gunneridae</taxon>
        <taxon>Pentapetalae</taxon>
        <taxon>asterids</taxon>
        <taxon>Ericales</taxon>
        <taxon>Actinidiaceae</taxon>
        <taxon>Actinidia</taxon>
    </lineage>
</organism>
<name>A0A7J0DIV3_9ERIC</name>
<evidence type="ECO:0000313" key="2">
    <source>
        <dbReference type="EMBL" id="GFS36176.1"/>
    </source>
</evidence>
<sequence>MEGSPENPLVAIHPSIRLPDEGETITSTRPGEPNSFLTRGEALLVPWRLWRVYKYSITLSEFRNLFSLNCNPKPDQGWLYFKARNKKVLLGGYPSNVKGWKSKFFFVSGDEWEIPEGVSRKGRRKSSEGVGDSRSVPFLFLPHFCTFMLLGRANIIHYSFQISTAIIHPDFTATKPKVFEEIFRSVEESGRFSVPVLLDSKSFGRVFGPRESRTSRMAGDNRLRGEALSSSGDVGESKNPHRAQRCSPSPIGLTGVHLAKGVHLAQGAHLAQKGSTVFTLPKVFTSPKGLTGVHLAKGVHFAHRAHRCSPRPKGSKVFTSPIGLTGIHLAKGVHLAHRAHSSQVFTSPKVFTSPIGLTGVHLAKGVHLAQRAHRFTSPKVFTSPQAFTSPIGLKGVYLAKGVHLAHKAHRFTSPKVFTLPKVLTSPKRFKGFHLAQRAHRCSPRQRCSPRPKGSQVFTSPKIFTLPKVFTLPIGLTGVHLAHRAQRCSPRAKCSKVFTSPIGSQVFTSPKGFKGFHLAHRAHRCSPRP</sequence>
<gene>
    <name evidence="2" type="ORF">Acr_00g0044440</name>
</gene>
<evidence type="ECO:0000256" key="1">
    <source>
        <dbReference type="SAM" id="MobiDB-lite"/>
    </source>
</evidence>
<dbReference type="OrthoDB" id="9535405at2759"/>
<feature type="region of interest" description="Disordered" evidence="1">
    <location>
        <begin position="210"/>
        <end position="250"/>
    </location>
</feature>
<feature type="compositionally biased region" description="Basic and acidic residues" evidence="1">
    <location>
        <begin position="210"/>
        <end position="225"/>
    </location>
</feature>
<dbReference type="EMBL" id="BJWL01000245">
    <property type="protein sequence ID" value="GFS36176.1"/>
    <property type="molecule type" value="Genomic_DNA"/>
</dbReference>
<dbReference type="AlphaFoldDB" id="A0A7J0DIV3"/>
<evidence type="ECO:0000313" key="3">
    <source>
        <dbReference type="Proteomes" id="UP000585474"/>
    </source>
</evidence>